<dbReference type="CTD" id="387103"/>
<evidence type="ECO:0000256" key="7">
    <source>
        <dbReference type="ARBA" id="ARBA00038432"/>
    </source>
</evidence>
<dbReference type="GO" id="GO:0051382">
    <property type="term" value="P:kinetochore assembly"/>
    <property type="evidence" value="ECO:0007669"/>
    <property type="project" value="InterPro"/>
</dbReference>
<name>A0A3B3Q7Z4_9TELE</name>
<dbReference type="AlphaFoldDB" id="A0A3B3Q7Z4"/>
<dbReference type="GO" id="GO:0000278">
    <property type="term" value="P:mitotic cell cycle"/>
    <property type="evidence" value="ECO:0007669"/>
    <property type="project" value="InterPro"/>
</dbReference>
<keyword evidence="5" id="KW-0539">Nucleus</keyword>
<protein>
    <submittedName>
        <fullName evidence="8">Centromere protein W</fullName>
    </submittedName>
</protein>
<reference evidence="8" key="1">
    <citation type="submission" date="2025-08" db="UniProtKB">
        <authorList>
            <consortium name="Ensembl"/>
        </authorList>
    </citation>
    <scope>IDENTIFICATION</scope>
</reference>
<dbReference type="RefSeq" id="XP_023663348.1">
    <property type="nucleotide sequence ID" value="XM_023807580.2"/>
</dbReference>
<comment type="similarity">
    <text evidence="7">Belongs to the CENP-W/WIP1 family.</text>
</comment>
<keyword evidence="3" id="KW-0158">Chromosome</keyword>
<evidence type="ECO:0000256" key="5">
    <source>
        <dbReference type="ARBA" id="ARBA00023242"/>
    </source>
</evidence>
<dbReference type="Pfam" id="PF15510">
    <property type="entry name" value="CENP-W"/>
    <property type="match status" value="1"/>
</dbReference>
<proteinExistence type="inferred from homology"/>
<evidence type="ECO:0000313" key="8">
    <source>
        <dbReference type="Ensembl" id="ENSPKIP00000001944.1"/>
    </source>
</evidence>
<evidence type="ECO:0000256" key="3">
    <source>
        <dbReference type="ARBA" id="ARBA00022454"/>
    </source>
</evidence>
<dbReference type="STRING" id="1676925.ENSPKIP00000001944"/>
<evidence type="ECO:0000313" key="9">
    <source>
        <dbReference type="Proteomes" id="UP000261540"/>
    </source>
</evidence>
<dbReference type="GO" id="GO:0003677">
    <property type="term" value="F:DNA binding"/>
    <property type="evidence" value="ECO:0007669"/>
    <property type="project" value="InterPro"/>
</dbReference>
<dbReference type="Gene3D" id="1.10.20.10">
    <property type="entry name" value="Histone, subunit A"/>
    <property type="match status" value="1"/>
</dbReference>
<dbReference type="InterPro" id="IPR028847">
    <property type="entry name" value="CENP-W"/>
</dbReference>
<dbReference type="GO" id="GO:0000776">
    <property type="term" value="C:kinetochore"/>
    <property type="evidence" value="ECO:0007669"/>
    <property type="project" value="UniProtKB-KW"/>
</dbReference>
<dbReference type="GeneID" id="111841672"/>
<keyword evidence="9" id="KW-1185">Reference proteome</keyword>
<dbReference type="PANTHER" id="PTHR34832">
    <property type="entry name" value="CENTROMERE PROTEIN W"/>
    <property type="match status" value="1"/>
</dbReference>
<evidence type="ECO:0000256" key="2">
    <source>
        <dbReference type="ARBA" id="ARBA00004629"/>
    </source>
</evidence>
<dbReference type="PANTHER" id="PTHR34832:SF1">
    <property type="entry name" value="CENTROMERE PROTEIN W"/>
    <property type="match status" value="1"/>
</dbReference>
<dbReference type="GO" id="GO:0046982">
    <property type="term" value="F:protein heterodimerization activity"/>
    <property type="evidence" value="ECO:0007669"/>
    <property type="project" value="InterPro"/>
</dbReference>
<dbReference type="GO" id="GO:0007059">
    <property type="term" value="P:chromosome segregation"/>
    <property type="evidence" value="ECO:0007669"/>
    <property type="project" value="TreeGrafter"/>
</dbReference>
<keyword evidence="4" id="KW-0995">Kinetochore</keyword>
<keyword evidence="6" id="KW-0137">Centromere</keyword>
<evidence type="ECO:0000256" key="1">
    <source>
        <dbReference type="ARBA" id="ARBA00004123"/>
    </source>
</evidence>
<dbReference type="InterPro" id="IPR009072">
    <property type="entry name" value="Histone-fold"/>
</dbReference>
<dbReference type="Ensembl" id="ENSPKIT00000025880.1">
    <property type="protein sequence ID" value="ENSPKIP00000001944.1"/>
    <property type="gene ID" value="ENSPKIG00000020036.1"/>
</dbReference>
<reference evidence="8" key="2">
    <citation type="submission" date="2025-09" db="UniProtKB">
        <authorList>
            <consortium name="Ensembl"/>
        </authorList>
    </citation>
    <scope>IDENTIFICATION</scope>
</reference>
<dbReference type="GO" id="GO:0005654">
    <property type="term" value="C:nucleoplasm"/>
    <property type="evidence" value="ECO:0007669"/>
    <property type="project" value="TreeGrafter"/>
</dbReference>
<dbReference type="Proteomes" id="UP000261540">
    <property type="component" value="Unplaced"/>
</dbReference>
<dbReference type="GeneTree" id="ENSGT01030000234912"/>
<comment type="subcellular location">
    <subcellularLocation>
        <location evidence="2">Chromosome</location>
        <location evidence="2">Centromere</location>
        <location evidence="2">Kinetochore</location>
    </subcellularLocation>
    <subcellularLocation>
        <location evidence="1">Nucleus</location>
    </subcellularLocation>
</comment>
<accession>A0A3B3Q7Z4</accession>
<evidence type="ECO:0000256" key="4">
    <source>
        <dbReference type="ARBA" id="ARBA00022838"/>
    </source>
</evidence>
<dbReference type="InterPro" id="IPR052484">
    <property type="entry name" value="CENP-W/WIP1"/>
</dbReference>
<evidence type="ECO:0000256" key="6">
    <source>
        <dbReference type="ARBA" id="ARBA00023328"/>
    </source>
</evidence>
<organism evidence="8 9">
    <name type="scientific">Paramormyrops kingsleyae</name>
    <dbReference type="NCBI Taxonomy" id="1676925"/>
    <lineage>
        <taxon>Eukaryota</taxon>
        <taxon>Metazoa</taxon>
        <taxon>Chordata</taxon>
        <taxon>Craniata</taxon>
        <taxon>Vertebrata</taxon>
        <taxon>Euteleostomi</taxon>
        <taxon>Actinopterygii</taxon>
        <taxon>Neopterygii</taxon>
        <taxon>Teleostei</taxon>
        <taxon>Osteoglossocephala</taxon>
        <taxon>Osteoglossomorpha</taxon>
        <taxon>Osteoglossiformes</taxon>
        <taxon>Mormyridae</taxon>
        <taxon>Paramormyrops</taxon>
    </lineage>
</organism>
<sequence>MLKKAPRRNLKSLTRKNVDICIRKNADLLVELSLLLFLRSLAEESRAKAFEEKTATIRACHFKAVSKSLLKKARG</sequence>